<evidence type="ECO:0000259" key="1">
    <source>
        <dbReference type="Pfam" id="PF14216"/>
    </source>
</evidence>
<protein>
    <submittedName>
        <fullName evidence="2">Ribonucleotide reductase NrdA-like</fullName>
    </submittedName>
</protein>
<organism evidence="2 3">
    <name type="scientific">Yersinia phage vB_Yru_GN1</name>
    <dbReference type="NCBI Taxonomy" id="3074381"/>
    <lineage>
        <taxon>Viruses</taxon>
        <taxon>Duplodnaviria</taxon>
        <taxon>Heunggongvirae</taxon>
        <taxon>Uroviricota</taxon>
        <taxon>Caudoviricetes</taxon>
        <taxon>Caudoviricetes incertae sedis</taxon>
        <taxon>Sepahanvirus</taxon>
        <taxon>Sepahanvirus vB-Yru-GN1</taxon>
    </lineage>
</organism>
<sequence length="111" mass="13062">MIKVGLAKNCTHFCGRPKSYKPFYGKDFSILGNPFYLAKESMRDEVCDKYEAYFNLKIKTDHKFIEAVNKIYEDSLSGDVILGCFCYPNRCHCDRILEEVVRIRYNNRNNK</sequence>
<reference evidence="2 3" key="1">
    <citation type="submission" date="2023-09" db="EMBL/GenBank/DDBJ databases">
        <title>Analysis of phage genome (vB_Yru_GN1) of the bacterium (Yersinia ruckeri).</title>
        <authorList>
            <person name="Ganjoor M.S."/>
            <person name="Bouzari M."/>
            <person name="Soleimani-Delfan A."/>
        </authorList>
    </citation>
    <scope>NUCLEOTIDE SEQUENCE [LARGE SCALE GENOMIC DNA]</scope>
    <source>
        <strain evidence="3">vB_Yru_GN1</strain>
    </source>
</reference>
<feature type="domain" description="DUF4326" evidence="1">
    <location>
        <begin position="13"/>
        <end position="98"/>
    </location>
</feature>
<evidence type="ECO:0000313" key="2">
    <source>
        <dbReference type="EMBL" id="BES79883.1"/>
    </source>
</evidence>
<name>A0AA86MDB5_9CAUD</name>
<dbReference type="EMBL" id="LC779065">
    <property type="protein sequence ID" value="BES79883.1"/>
    <property type="molecule type" value="Genomic_DNA"/>
</dbReference>
<proteinExistence type="predicted"/>
<accession>A0AA86MDB5</accession>
<keyword evidence="3" id="KW-1185">Reference proteome</keyword>
<evidence type="ECO:0000313" key="3">
    <source>
        <dbReference type="Proteomes" id="UP001304813"/>
    </source>
</evidence>
<dbReference type="InterPro" id="IPR025475">
    <property type="entry name" value="DUF4326"/>
</dbReference>
<dbReference type="Proteomes" id="UP001304813">
    <property type="component" value="Segment"/>
</dbReference>
<dbReference type="Pfam" id="PF14216">
    <property type="entry name" value="DUF4326"/>
    <property type="match status" value="1"/>
</dbReference>